<keyword evidence="11" id="KW-1185">Reference proteome</keyword>
<feature type="transmembrane region" description="Helical" evidence="6">
    <location>
        <begin position="100"/>
        <end position="121"/>
    </location>
</feature>
<sequence>MTEKKSFRSAFITVTILFFLWGFITVLVDSLVPRLKDVFELSYFQAGLVQFAFFLAYLVISVPAGALLSRIGYQKGIIVGLVTMAVGCLLFYPAAADRQFWLFMVAYFTLAGGITILQVAANPYVSVLGSEDGASSRLNLSQAFNSLGTAIAPLIGASFLLSDTIKSSEEILVLSDTEKSSYYISEASAVQVPFLYIAAFIGLLALLFVFIKLPTILEKSPVGGYGKLLKNKIVMLGALGIFLYVGAEVAIGSYLVNYFMSMNISEIILQNETMKYLAESLLNTDLNAIDPKAIVGAFVVFYWSGAMVGRFIGAYLTKIIAPTKVLSIFAFLAVLMLFVSMNTSGLLAMWSILAVGLFNSIMFPTIFALTIDGLGDLKPQASGLLCMAIVGGAVIPPAYGFLTDNIGFKLALLLVIACYGYILLFGILKGRSLILKKI</sequence>
<evidence type="ECO:0000313" key="9">
    <source>
        <dbReference type="EMBL" id="MEM0572423.1"/>
    </source>
</evidence>
<dbReference type="EMBL" id="JBANCF010000002">
    <property type="protein sequence ID" value="MEM0572423.1"/>
    <property type="molecule type" value="Genomic_DNA"/>
</dbReference>
<dbReference type="GO" id="GO:0005886">
    <property type="term" value="C:plasma membrane"/>
    <property type="evidence" value="ECO:0007669"/>
    <property type="project" value="UniProtKB-SubCell"/>
</dbReference>
<evidence type="ECO:0000256" key="4">
    <source>
        <dbReference type="ARBA" id="ARBA00022989"/>
    </source>
</evidence>
<evidence type="ECO:0000256" key="3">
    <source>
        <dbReference type="ARBA" id="ARBA00022692"/>
    </source>
</evidence>
<dbReference type="Proteomes" id="UP001390963">
    <property type="component" value="Unassembled WGS sequence"/>
</dbReference>
<dbReference type="Proteomes" id="UP001388259">
    <property type="component" value="Unassembled WGS sequence"/>
</dbReference>
<dbReference type="Gene3D" id="1.20.1250.20">
    <property type="entry name" value="MFS general substrate transporter like domains"/>
    <property type="match status" value="2"/>
</dbReference>
<feature type="transmembrane region" description="Helical" evidence="6">
    <location>
        <begin position="233"/>
        <end position="256"/>
    </location>
</feature>
<evidence type="ECO:0000256" key="1">
    <source>
        <dbReference type="ARBA" id="ARBA00004429"/>
    </source>
</evidence>
<dbReference type="RefSeq" id="WP_279449906.1">
    <property type="nucleotide sequence ID" value="NZ_JAZBJM010000002.1"/>
</dbReference>
<feature type="transmembrane region" description="Helical" evidence="6">
    <location>
        <begin position="293"/>
        <end position="313"/>
    </location>
</feature>
<feature type="transmembrane region" description="Helical" evidence="6">
    <location>
        <begin position="347"/>
        <end position="371"/>
    </location>
</feature>
<organism evidence="8 10">
    <name type="scientific">Aequorivita flava</name>
    <dbReference type="NCBI Taxonomy" id="3114371"/>
    <lineage>
        <taxon>Bacteria</taxon>
        <taxon>Pseudomonadati</taxon>
        <taxon>Bacteroidota</taxon>
        <taxon>Flavobacteriia</taxon>
        <taxon>Flavobacteriales</taxon>
        <taxon>Flavobacteriaceae</taxon>
        <taxon>Aequorivita</taxon>
    </lineage>
</organism>
<dbReference type="SUPFAM" id="SSF103473">
    <property type="entry name" value="MFS general substrate transporter"/>
    <property type="match status" value="1"/>
</dbReference>
<evidence type="ECO:0000256" key="6">
    <source>
        <dbReference type="SAM" id="Phobius"/>
    </source>
</evidence>
<name>A0AB35YPP9_9FLAO</name>
<comment type="subcellular location">
    <subcellularLocation>
        <location evidence="1">Cell inner membrane</location>
        <topology evidence="1">Multi-pass membrane protein</topology>
    </subcellularLocation>
</comment>
<dbReference type="InterPro" id="IPR020846">
    <property type="entry name" value="MFS_dom"/>
</dbReference>
<gene>
    <name evidence="9" type="ORF">VZD24_02745</name>
    <name evidence="8" type="ORF">VZD85_05360</name>
</gene>
<dbReference type="InterPro" id="IPR011701">
    <property type="entry name" value="MFS"/>
</dbReference>
<feature type="transmembrane region" description="Helical" evidence="6">
    <location>
        <begin position="194"/>
        <end position="213"/>
    </location>
</feature>
<evidence type="ECO:0000256" key="2">
    <source>
        <dbReference type="ARBA" id="ARBA00022475"/>
    </source>
</evidence>
<accession>A0AB35YPP9</accession>
<feature type="transmembrane region" description="Helical" evidence="6">
    <location>
        <begin position="76"/>
        <end position="94"/>
    </location>
</feature>
<dbReference type="GO" id="GO:0022857">
    <property type="term" value="F:transmembrane transporter activity"/>
    <property type="evidence" value="ECO:0007669"/>
    <property type="project" value="InterPro"/>
</dbReference>
<dbReference type="InterPro" id="IPR036259">
    <property type="entry name" value="MFS_trans_sf"/>
</dbReference>
<reference evidence="8 11" key="1">
    <citation type="submission" date="2024-01" db="EMBL/GenBank/DDBJ databases">
        <title>Aequorivita flavus sp. nov., isolated from deep-sea sediment.</title>
        <authorList>
            <person name="Chen X."/>
        </authorList>
    </citation>
    <scope>NUCLEOTIDE SEQUENCE</scope>
    <source>
        <strain evidence="8">MCCC 1A16923</strain>
        <strain evidence="9 11">MCCC 1A16935</strain>
    </source>
</reference>
<feature type="transmembrane region" description="Helical" evidence="6">
    <location>
        <begin position="142"/>
        <end position="161"/>
    </location>
</feature>
<evidence type="ECO:0000313" key="10">
    <source>
        <dbReference type="Proteomes" id="UP001388259"/>
    </source>
</evidence>
<evidence type="ECO:0000313" key="11">
    <source>
        <dbReference type="Proteomes" id="UP001390963"/>
    </source>
</evidence>
<feature type="transmembrane region" description="Helical" evidence="6">
    <location>
        <begin position="383"/>
        <end position="402"/>
    </location>
</feature>
<keyword evidence="4 6" id="KW-1133">Transmembrane helix</keyword>
<proteinExistence type="predicted"/>
<dbReference type="PANTHER" id="PTHR43702:SF3">
    <property type="entry name" value="PROTEIN TSGA"/>
    <property type="match status" value="1"/>
</dbReference>
<dbReference type="EMBL" id="JAZBJM010000002">
    <property type="protein sequence ID" value="MEM0517770.1"/>
    <property type="molecule type" value="Genomic_DNA"/>
</dbReference>
<feature type="domain" description="Major facilitator superfamily (MFS) profile" evidence="7">
    <location>
        <begin position="10"/>
        <end position="432"/>
    </location>
</feature>
<keyword evidence="5 6" id="KW-0472">Membrane</keyword>
<keyword evidence="3 6" id="KW-0812">Transmembrane</keyword>
<feature type="transmembrane region" description="Helical" evidence="6">
    <location>
        <begin position="48"/>
        <end position="69"/>
    </location>
</feature>
<keyword evidence="2" id="KW-1003">Cell membrane</keyword>
<evidence type="ECO:0000256" key="5">
    <source>
        <dbReference type="ARBA" id="ARBA00023136"/>
    </source>
</evidence>
<dbReference type="Pfam" id="PF07690">
    <property type="entry name" value="MFS_1"/>
    <property type="match status" value="1"/>
</dbReference>
<feature type="transmembrane region" description="Helical" evidence="6">
    <location>
        <begin position="7"/>
        <end position="28"/>
    </location>
</feature>
<feature type="transmembrane region" description="Helical" evidence="6">
    <location>
        <begin position="408"/>
        <end position="428"/>
    </location>
</feature>
<protein>
    <submittedName>
        <fullName evidence="8">Sugar MFS transporter</fullName>
    </submittedName>
</protein>
<evidence type="ECO:0000259" key="7">
    <source>
        <dbReference type="PROSITE" id="PS50850"/>
    </source>
</evidence>
<dbReference type="CDD" id="cd17394">
    <property type="entry name" value="MFS_FucP_like"/>
    <property type="match status" value="1"/>
</dbReference>
<dbReference type="InterPro" id="IPR050375">
    <property type="entry name" value="MFS_TsgA-like"/>
</dbReference>
<feature type="transmembrane region" description="Helical" evidence="6">
    <location>
        <begin position="325"/>
        <end position="341"/>
    </location>
</feature>
<dbReference type="AlphaFoldDB" id="A0AB35YPP9"/>
<comment type="caution">
    <text evidence="8">The sequence shown here is derived from an EMBL/GenBank/DDBJ whole genome shotgun (WGS) entry which is preliminary data.</text>
</comment>
<dbReference type="PANTHER" id="PTHR43702">
    <property type="entry name" value="L-FUCOSE-PROTON SYMPORTER"/>
    <property type="match status" value="1"/>
</dbReference>
<evidence type="ECO:0000313" key="8">
    <source>
        <dbReference type="EMBL" id="MEM0517770.1"/>
    </source>
</evidence>
<dbReference type="PROSITE" id="PS50850">
    <property type="entry name" value="MFS"/>
    <property type="match status" value="1"/>
</dbReference>